<dbReference type="InterPro" id="IPR050136">
    <property type="entry name" value="FA_oxidation_alpha_subunit"/>
</dbReference>
<dbReference type="GO" id="GO:0006635">
    <property type="term" value="P:fatty acid beta-oxidation"/>
    <property type="evidence" value="ECO:0007669"/>
    <property type="project" value="UniProtKB-UniPathway"/>
</dbReference>
<dbReference type="Proteomes" id="UP000308054">
    <property type="component" value="Unassembled WGS sequence"/>
</dbReference>
<comment type="catalytic activity">
    <reaction evidence="12">
        <text>a (3S)-3-hydroxyacyl-CoA + NAD(+) = a 3-oxoacyl-CoA + NADH + H(+)</text>
        <dbReference type="Rhea" id="RHEA:22432"/>
        <dbReference type="ChEBI" id="CHEBI:15378"/>
        <dbReference type="ChEBI" id="CHEBI:57318"/>
        <dbReference type="ChEBI" id="CHEBI:57540"/>
        <dbReference type="ChEBI" id="CHEBI:57945"/>
        <dbReference type="ChEBI" id="CHEBI:90726"/>
        <dbReference type="EC" id="1.1.1.35"/>
    </reaction>
</comment>
<reference evidence="15 16" key="1">
    <citation type="journal article" date="2017" name="Int. J. Syst. Evol. Microbiol.">
        <title>Marinicauda algicola sp. nov., isolated from a marine red alga Rhodosorus marinus.</title>
        <authorList>
            <person name="Jeong S.E."/>
            <person name="Jeon S.H."/>
            <person name="Chun B.H."/>
            <person name="Kim D.W."/>
            <person name="Jeon C.O."/>
        </authorList>
    </citation>
    <scope>NUCLEOTIDE SEQUENCE [LARGE SCALE GENOMIC DNA]</scope>
    <source>
        <strain evidence="15 16">JCM 31718</strain>
    </source>
</reference>
<evidence type="ECO:0000313" key="16">
    <source>
        <dbReference type="Proteomes" id="UP000308054"/>
    </source>
</evidence>
<protein>
    <recommendedName>
        <fullName evidence="4">enoyl-CoA hydratase</fullName>
        <ecNumber evidence="4">4.2.1.17</ecNumber>
    </recommendedName>
</protein>
<feature type="domain" description="3-hydroxyacyl-CoA dehydrogenase NAD binding" evidence="14">
    <location>
        <begin position="325"/>
        <end position="502"/>
    </location>
</feature>
<dbReference type="Gene3D" id="3.90.226.10">
    <property type="entry name" value="2-enoyl-CoA Hydratase, Chain A, domain 1"/>
    <property type="match status" value="1"/>
</dbReference>
<dbReference type="PROSITE" id="PS00067">
    <property type="entry name" value="3HCDH"/>
    <property type="match status" value="1"/>
</dbReference>
<keyword evidence="8" id="KW-0520">NAD</keyword>
<dbReference type="Pfam" id="PF02737">
    <property type="entry name" value="3HCDH_N"/>
    <property type="match status" value="1"/>
</dbReference>
<evidence type="ECO:0000256" key="7">
    <source>
        <dbReference type="ARBA" id="ARBA00023002"/>
    </source>
</evidence>
<evidence type="ECO:0000256" key="4">
    <source>
        <dbReference type="ARBA" id="ARBA00012076"/>
    </source>
</evidence>
<dbReference type="GO" id="GO:0070403">
    <property type="term" value="F:NAD+ binding"/>
    <property type="evidence" value="ECO:0007669"/>
    <property type="project" value="InterPro"/>
</dbReference>
<comment type="pathway">
    <text evidence="1">Lipid metabolism; fatty acid beta-oxidation.</text>
</comment>
<dbReference type="GO" id="GO:0004300">
    <property type="term" value="F:enoyl-CoA hydratase activity"/>
    <property type="evidence" value="ECO:0007669"/>
    <property type="project" value="UniProtKB-EC"/>
</dbReference>
<dbReference type="InterPro" id="IPR008927">
    <property type="entry name" value="6-PGluconate_DH-like_C_sf"/>
</dbReference>
<dbReference type="PANTHER" id="PTHR43612">
    <property type="entry name" value="TRIFUNCTIONAL ENZYME SUBUNIT ALPHA"/>
    <property type="match status" value="1"/>
</dbReference>
<dbReference type="AlphaFoldDB" id="A0A4S2H4Q7"/>
<sequence>MHRRRPGRRHARLLAAIGRSPMADIWTVDRDGEGIAWVCIDVPGKGANTLDRAVLDGFETVIEGFEKNPPNGIVLHSGKASGFIAGADIHALGELEEDDLRGLLEDAKALLDRFEELSCPSVAMIHGHCLGGGLEIALACDRRVAREDTEAGQPEVRLGLIPGLGGTYRLPRLVGTAEGMKLILTGKSVDAYKGERLGLFDEVTQARHLRRAARAALKKGKPERTGFKALREEAMDTRPARVLMARQMRRKTAGKVDRRHYPAPFRLIEAFEDHGIGRDLMEAETDLFVELARTGASRNLRRVFALREKMKHAAELDADKLGISHVHVLGAGAMGGEIAAWAALKGFEVSLTDIEADILAEAVRDAHRLFERKPGERASRGDLRPPRNLLIPDPAGDGARRADLVIEAVPEKIDLKKDILSELEPKLKDTALIATNTSSLKLKDMAGALKKPGRLVGLHFFNPVRKMPLVEVVRGGRTTKRAMSQAAGFAAALDKITVPCTDSAGFIVNRALTPYLLEAARLIEEGETPEAVDAAAERFGMAQGPVEVADHVGLDIALDVARHLRTEFPEQIGEIPDNISALVDTGRLGVKSGRGFYTYENGEPKKDDIDADDMENDRLDRMCDRLILPMLNACAALLREGVVSDPDEIDAALIFGAGFAPFRGGPLHYAKARGVYDIVAALKFLEEDREADRFAPDDGWQSLAA</sequence>
<dbReference type="CDD" id="cd06558">
    <property type="entry name" value="crotonase-like"/>
    <property type="match status" value="1"/>
</dbReference>
<gene>
    <name evidence="15" type="ORF">E5163_05670</name>
</gene>
<keyword evidence="7" id="KW-0560">Oxidoreductase</keyword>
<dbReference type="UniPathway" id="UPA00659"/>
<dbReference type="InterPro" id="IPR036291">
    <property type="entry name" value="NAD(P)-bd_dom_sf"/>
</dbReference>
<dbReference type="InterPro" id="IPR001753">
    <property type="entry name" value="Enoyl-CoA_hydra/iso"/>
</dbReference>
<evidence type="ECO:0000256" key="11">
    <source>
        <dbReference type="ARBA" id="ARBA00023268"/>
    </source>
</evidence>
<evidence type="ECO:0000256" key="6">
    <source>
        <dbReference type="ARBA" id="ARBA00022963"/>
    </source>
</evidence>
<dbReference type="GO" id="GO:0016509">
    <property type="term" value="F:long-chain (3S)-3-hydroxyacyl-CoA dehydrogenase (NAD+) activity"/>
    <property type="evidence" value="ECO:0007669"/>
    <property type="project" value="TreeGrafter"/>
</dbReference>
<dbReference type="SUPFAM" id="SSF51735">
    <property type="entry name" value="NAD(P)-binding Rossmann-fold domains"/>
    <property type="match status" value="1"/>
</dbReference>
<dbReference type="InterPro" id="IPR006180">
    <property type="entry name" value="3-OHacyl-CoA_DH_CS"/>
</dbReference>
<evidence type="ECO:0000313" key="15">
    <source>
        <dbReference type="EMBL" id="TGY90606.1"/>
    </source>
</evidence>
<dbReference type="Gene3D" id="3.40.50.720">
    <property type="entry name" value="NAD(P)-binding Rossmann-like Domain"/>
    <property type="match status" value="1"/>
</dbReference>
<evidence type="ECO:0000256" key="8">
    <source>
        <dbReference type="ARBA" id="ARBA00023027"/>
    </source>
</evidence>
<comment type="caution">
    <text evidence="15">The sequence shown here is derived from an EMBL/GenBank/DDBJ whole genome shotgun (WGS) entry which is preliminary data.</text>
</comment>
<dbReference type="InterPro" id="IPR006176">
    <property type="entry name" value="3-OHacyl-CoA_DH_NAD-bd"/>
</dbReference>
<organism evidence="15 16">
    <name type="scientific">Marinicauda algicola</name>
    <dbReference type="NCBI Taxonomy" id="2029849"/>
    <lineage>
        <taxon>Bacteria</taxon>
        <taxon>Pseudomonadati</taxon>
        <taxon>Pseudomonadota</taxon>
        <taxon>Alphaproteobacteria</taxon>
        <taxon>Maricaulales</taxon>
        <taxon>Maricaulaceae</taxon>
        <taxon>Marinicauda</taxon>
    </lineage>
</organism>
<accession>A0A4S2H4Q7</accession>
<name>A0A4S2H4Q7_9PROT</name>
<evidence type="ECO:0000256" key="12">
    <source>
        <dbReference type="ARBA" id="ARBA00049556"/>
    </source>
</evidence>
<dbReference type="Gene3D" id="1.10.1040.50">
    <property type="match status" value="1"/>
</dbReference>
<proteinExistence type="inferred from homology"/>
<evidence type="ECO:0000259" key="13">
    <source>
        <dbReference type="Pfam" id="PF00725"/>
    </source>
</evidence>
<dbReference type="SUPFAM" id="SSF48179">
    <property type="entry name" value="6-phosphogluconate dehydrogenase C-terminal domain-like"/>
    <property type="match status" value="2"/>
</dbReference>
<dbReference type="InterPro" id="IPR006108">
    <property type="entry name" value="3HC_DH_C"/>
</dbReference>
<dbReference type="PANTHER" id="PTHR43612:SF3">
    <property type="entry name" value="TRIFUNCTIONAL ENZYME SUBUNIT ALPHA, MITOCHONDRIAL"/>
    <property type="match status" value="1"/>
</dbReference>
<evidence type="ECO:0000256" key="5">
    <source>
        <dbReference type="ARBA" id="ARBA00022832"/>
    </source>
</evidence>
<evidence type="ECO:0000256" key="9">
    <source>
        <dbReference type="ARBA" id="ARBA00023098"/>
    </source>
</evidence>
<feature type="domain" description="3-hydroxyacyl-CoA dehydrogenase C-terminal" evidence="13">
    <location>
        <begin position="505"/>
        <end position="599"/>
    </location>
</feature>
<evidence type="ECO:0000256" key="3">
    <source>
        <dbReference type="ARBA" id="ARBA00008750"/>
    </source>
</evidence>
<keyword evidence="16" id="KW-1185">Reference proteome</keyword>
<keyword evidence="6" id="KW-0442">Lipid degradation</keyword>
<evidence type="ECO:0000256" key="10">
    <source>
        <dbReference type="ARBA" id="ARBA00023239"/>
    </source>
</evidence>
<dbReference type="SUPFAM" id="SSF52096">
    <property type="entry name" value="ClpP/crotonase"/>
    <property type="match status" value="1"/>
</dbReference>
<evidence type="ECO:0000259" key="14">
    <source>
        <dbReference type="Pfam" id="PF02737"/>
    </source>
</evidence>
<comment type="similarity">
    <text evidence="2">In the central section; belongs to the 3-hydroxyacyl-CoA dehydrogenase family.</text>
</comment>
<evidence type="ECO:0000256" key="2">
    <source>
        <dbReference type="ARBA" id="ARBA00007005"/>
    </source>
</evidence>
<dbReference type="EMBL" id="SRXW01000001">
    <property type="protein sequence ID" value="TGY90606.1"/>
    <property type="molecule type" value="Genomic_DNA"/>
</dbReference>
<dbReference type="EC" id="4.2.1.17" evidence="4"/>
<dbReference type="Pfam" id="PF00378">
    <property type="entry name" value="ECH_1"/>
    <property type="match status" value="1"/>
</dbReference>
<keyword evidence="9" id="KW-0443">Lipid metabolism</keyword>
<evidence type="ECO:0000256" key="1">
    <source>
        <dbReference type="ARBA" id="ARBA00005005"/>
    </source>
</evidence>
<dbReference type="InterPro" id="IPR029045">
    <property type="entry name" value="ClpP/crotonase-like_dom_sf"/>
</dbReference>
<keyword evidence="11" id="KW-0511">Multifunctional enzyme</keyword>
<keyword evidence="10" id="KW-0456">Lyase</keyword>
<keyword evidence="5" id="KW-0276">Fatty acid metabolism</keyword>
<comment type="similarity">
    <text evidence="3">In the N-terminal section; belongs to the enoyl-CoA hydratase/isomerase family.</text>
</comment>
<dbReference type="Pfam" id="PF00725">
    <property type="entry name" value="3HCDH"/>
    <property type="match status" value="1"/>
</dbReference>